<gene>
    <name evidence="2" type="ORF">T4E_925</name>
</gene>
<reference evidence="2 3" key="1">
    <citation type="submission" date="2015-01" db="EMBL/GenBank/DDBJ databases">
        <title>Evolution of Trichinella species and genotypes.</title>
        <authorList>
            <person name="Korhonen P.K."/>
            <person name="Edoardo P."/>
            <person name="Giuseppe L.R."/>
            <person name="Gasser R.B."/>
        </authorList>
    </citation>
    <scope>NUCLEOTIDE SEQUENCE [LARGE SCALE GENOMIC DNA]</scope>
    <source>
        <strain evidence="2">ISS141</strain>
    </source>
</reference>
<feature type="region of interest" description="Disordered" evidence="1">
    <location>
        <begin position="70"/>
        <end position="91"/>
    </location>
</feature>
<sequence>MSTDGQWSAWQSWSSCTDTCGERSVKHRLRLCNNPVSYTHLDVIRNRVTNLLHHFTSLVRNADKFSALDQEGGAQMSNRRRLSDPTVDNRTSQTEMQVSMQTQSTRLSAEVAIPFVQPTTTQSNSKSATPSGCSFAEPEQDFEYDYYEAPIEGSILNPAWSY</sequence>
<accession>A0A0V0Y674</accession>
<organism evidence="2 3">
    <name type="scientific">Trichinella pseudospiralis</name>
    <name type="common">Parasitic roundworm</name>
    <dbReference type="NCBI Taxonomy" id="6337"/>
    <lineage>
        <taxon>Eukaryota</taxon>
        <taxon>Metazoa</taxon>
        <taxon>Ecdysozoa</taxon>
        <taxon>Nematoda</taxon>
        <taxon>Enoplea</taxon>
        <taxon>Dorylaimia</taxon>
        <taxon>Trichinellida</taxon>
        <taxon>Trichinellidae</taxon>
        <taxon>Trichinella</taxon>
    </lineage>
</organism>
<dbReference type="EMBL" id="JYDU01000052">
    <property type="protein sequence ID" value="KRX95743.1"/>
    <property type="molecule type" value="Genomic_DNA"/>
</dbReference>
<dbReference type="Pfam" id="PF00090">
    <property type="entry name" value="TSP_1"/>
    <property type="match status" value="1"/>
</dbReference>
<dbReference type="Proteomes" id="UP000054815">
    <property type="component" value="Unassembled WGS sequence"/>
</dbReference>
<protein>
    <submittedName>
        <fullName evidence="2">Uncharacterized protein</fullName>
    </submittedName>
</protein>
<dbReference type="Gene3D" id="2.20.100.10">
    <property type="entry name" value="Thrombospondin type-1 (TSP1) repeat"/>
    <property type="match status" value="1"/>
</dbReference>
<dbReference type="InterPro" id="IPR000884">
    <property type="entry name" value="TSP1_rpt"/>
</dbReference>
<evidence type="ECO:0000256" key="1">
    <source>
        <dbReference type="SAM" id="MobiDB-lite"/>
    </source>
</evidence>
<dbReference type="PROSITE" id="PS50092">
    <property type="entry name" value="TSP1"/>
    <property type="match status" value="1"/>
</dbReference>
<dbReference type="SMART" id="SM00209">
    <property type="entry name" value="TSP1"/>
    <property type="match status" value="1"/>
</dbReference>
<dbReference type="InterPro" id="IPR036383">
    <property type="entry name" value="TSP1_rpt_sf"/>
</dbReference>
<evidence type="ECO:0000313" key="3">
    <source>
        <dbReference type="Proteomes" id="UP000054815"/>
    </source>
</evidence>
<dbReference type="AlphaFoldDB" id="A0A0V0Y674"/>
<comment type="caution">
    <text evidence="2">The sequence shown here is derived from an EMBL/GenBank/DDBJ whole genome shotgun (WGS) entry which is preliminary data.</text>
</comment>
<proteinExistence type="predicted"/>
<dbReference type="SUPFAM" id="SSF82895">
    <property type="entry name" value="TSP-1 type 1 repeat"/>
    <property type="match status" value="1"/>
</dbReference>
<name>A0A0V0Y674_TRIPS</name>
<evidence type="ECO:0000313" key="2">
    <source>
        <dbReference type="EMBL" id="KRX95743.1"/>
    </source>
</evidence>